<keyword evidence="3" id="KW-1185">Reference proteome</keyword>
<dbReference type="RefSeq" id="WP_085889933.1">
    <property type="nucleotide sequence ID" value="NZ_FWFN01000010.1"/>
</dbReference>
<dbReference type="Proteomes" id="UP000193963">
    <property type="component" value="Unassembled WGS sequence"/>
</dbReference>
<dbReference type="OrthoDB" id="5297879at2"/>
<evidence type="ECO:0000259" key="1">
    <source>
        <dbReference type="SMART" id="SM00528"/>
    </source>
</evidence>
<dbReference type="SUPFAM" id="SSF81273">
    <property type="entry name" value="H-NS histone-like proteins"/>
    <property type="match status" value="1"/>
</dbReference>
<accession>A0A1X7A7B6</accession>
<dbReference type="EMBL" id="FWFN01000010">
    <property type="protein sequence ID" value="SLN72451.1"/>
    <property type="molecule type" value="Genomic_DNA"/>
</dbReference>
<proteinExistence type="predicted"/>
<evidence type="ECO:0000313" key="3">
    <source>
        <dbReference type="Proteomes" id="UP000193963"/>
    </source>
</evidence>
<feature type="domain" description="DNA-binding protein H-NS-like C-terminal" evidence="1">
    <location>
        <begin position="156"/>
        <end position="201"/>
    </location>
</feature>
<dbReference type="GO" id="GO:0003677">
    <property type="term" value="F:DNA binding"/>
    <property type="evidence" value="ECO:0007669"/>
    <property type="project" value="InterPro"/>
</dbReference>
<dbReference type="SMART" id="SM00528">
    <property type="entry name" value="HNS"/>
    <property type="match status" value="1"/>
</dbReference>
<dbReference type="AlphaFoldDB" id="A0A1X7A7B6"/>
<sequence>MQRPNLTPSASALLAAYFPKADSSLTFDMTRAQPSAQARKVLLELIGCRILLEVEEPDGARTYRLTILGQVLARQNHGVVQDDRSFKPASLGFTIREAVEGSEPAPRLIPKRLRPTSRFIDITALESQRKAEAHAALAARARELGYSLDDIAAESARRRSKLPAKYRHPEDPTLTWAGKGRRPRWLHEAMEAGMDLEAFSA</sequence>
<dbReference type="Pfam" id="PF00816">
    <property type="entry name" value="Histone_HNS"/>
    <property type="match status" value="1"/>
</dbReference>
<organism evidence="2 3">
    <name type="scientific">Pseudooceanicola marinus</name>
    <dbReference type="NCBI Taxonomy" id="396013"/>
    <lineage>
        <taxon>Bacteria</taxon>
        <taxon>Pseudomonadati</taxon>
        <taxon>Pseudomonadota</taxon>
        <taxon>Alphaproteobacteria</taxon>
        <taxon>Rhodobacterales</taxon>
        <taxon>Paracoccaceae</taxon>
        <taxon>Pseudooceanicola</taxon>
    </lineage>
</organism>
<gene>
    <name evidence="2" type="ORF">PSM7751_03915</name>
</gene>
<protein>
    <submittedName>
        <fullName evidence="2">H-NS histone family protein</fullName>
    </submittedName>
</protein>
<dbReference type="InterPro" id="IPR037150">
    <property type="entry name" value="H-NS_C_dom_sf"/>
</dbReference>
<evidence type="ECO:0000313" key="2">
    <source>
        <dbReference type="EMBL" id="SLN72451.1"/>
    </source>
</evidence>
<dbReference type="InterPro" id="IPR027444">
    <property type="entry name" value="H-NS_C_dom"/>
</dbReference>
<dbReference type="Gene3D" id="4.10.430.10">
    <property type="entry name" value="Histone-like protein H-NS, C-terminal domain"/>
    <property type="match status" value="1"/>
</dbReference>
<name>A0A1X7A7B6_9RHOB</name>
<reference evidence="2 3" key="1">
    <citation type="submission" date="2017-03" db="EMBL/GenBank/DDBJ databases">
        <authorList>
            <person name="Afonso C.L."/>
            <person name="Miller P.J."/>
            <person name="Scott M.A."/>
            <person name="Spackman E."/>
            <person name="Goraichik I."/>
            <person name="Dimitrov K.M."/>
            <person name="Suarez D.L."/>
            <person name="Swayne D.E."/>
        </authorList>
    </citation>
    <scope>NUCLEOTIDE SEQUENCE [LARGE SCALE GENOMIC DNA]</scope>
    <source>
        <strain evidence="2 3">CECT 7751</strain>
    </source>
</reference>